<dbReference type="EMBL" id="BQNB010009909">
    <property type="protein sequence ID" value="GJS70096.1"/>
    <property type="molecule type" value="Genomic_DNA"/>
</dbReference>
<feature type="compositionally biased region" description="Basic residues" evidence="1">
    <location>
        <begin position="191"/>
        <end position="204"/>
    </location>
</feature>
<proteinExistence type="predicted"/>
<reference evidence="3" key="2">
    <citation type="submission" date="2022-01" db="EMBL/GenBank/DDBJ databases">
        <authorList>
            <person name="Yamashiro T."/>
            <person name="Shiraishi A."/>
            <person name="Satake H."/>
            <person name="Nakayama K."/>
        </authorList>
    </citation>
    <scope>NUCLEOTIDE SEQUENCE</scope>
</reference>
<organism evidence="3 4">
    <name type="scientific">Tanacetum coccineum</name>
    <dbReference type="NCBI Taxonomy" id="301880"/>
    <lineage>
        <taxon>Eukaryota</taxon>
        <taxon>Viridiplantae</taxon>
        <taxon>Streptophyta</taxon>
        <taxon>Embryophyta</taxon>
        <taxon>Tracheophyta</taxon>
        <taxon>Spermatophyta</taxon>
        <taxon>Magnoliopsida</taxon>
        <taxon>eudicotyledons</taxon>
        <taxon>Gunneridae</taxon>
        <taxon>Pentapetalae</taxon>
        <taxon>asterids</taxon>
        <taxon>campanulids</taxon>
        <taxon>Asterales</taxon>
        <taxon>Asteraceae</taxon>
        <taxon>Asteroideae</taxon>
        <taxon>Anthemideae</taxon>
        <taxon>Anthemidinae</taxon>
        <taxon>Tanacetum</taxon>
    </lineage>
</organism>
<comment type="caution">
    <text evidence="3">The sequence shown here is derived from an EMBL/GenBank/DDBJ whole genome shotgun (WGS) entry which is preliminary data.</text>
</comment>
<keyword evidence="2" id="KW-0472">Membrane</keyword>
<feature type="region of interest" description="Disordered" evidence="1">
    <location>
        <begin position="187"/>
        <end position="212"/>
    </location>
</feature>
<feature type="region of interest" description="Disordered" evidence="1">
    <location>
        <begin position="29"/>
        <end position="54"/>
    </location>
</feature>
<protein>
    <submittedName>
        <fullName evidence="3">Uncharacterized protein</fullName>
    </submittedName>
</protein>
<name>A0ABQ4XYY6_9ASTR</name>
<keyword evidence="4" id="KW-1185">Reference proteome</keyword>
<evidence type="ECO:0000256" key="2">
    <source>
        <dbReference type="SAM" id="Phobius"/>
    </source>
</evidence>
<feature type="compositionally biased region" description="Polar residues" evidence="1">
    <location>
        <begin position="44"/>
        <end position="54"/>
    </location>
</feature>
<feature type="transmembrane region" description="Helical" evidence="2">
    <location>
        <begin position="245"/>
        <end position="264"/>
    </location>
</feature>
<reference evidence="3" key="1">
    <citation type="journal article" date="2022" name="Int. J. Mol. Sci.">
        <title>Draft Genome of Tanacetum Coccineum: Genomic Comparison of Closely Related Tanacetum-Family Plants.</title>
        <authorList>
            <person name="Yamashiro T."/>
            <person name="Shiraishi A."/>
            <person name="Nakayama K."/>
            <person name="Satake H."/>
        </authorList>
    </citation>
    <scope>NUCLEOTIDE SEQUENCE</scope>
</reference>
<dbReference type="Proteomes" id="UP001151760">
    <property type="component" value="Unassembled WGS sequence"/>
</dbReference>
<keyword evidence="2" id="KW-0812">Transmembrane</keyword>
<feature type="compositionally biased region" description="Basic residues" evidence="1">
    <location>
        <begin position="31"/>
        <end position="41"/>
    </location>
</feature>
<keyword evidence="2" id="KW-1133">Transmembrane helix</keyword>
<evidence type="ECO:0000313" key="3">
    <source>
        <dbReference type="EMBL" id="GJS70096.1"/>
    </source>
</evidence>
<accession>A0ABQ4XYY6</accession>
<evidence type="ECO:0000256" key="1">
    <source>
        <dbReference type="SAM" id="MobiDB-lite"/>
    </source>
</evidence>
<gene>
    <name evidence="3" type="ORF">Tco_0702937</name>
</gene>
<evidence type="ECO:0000313" key="4">
    <source>
        <dbReference type="Proteomes" id="UP001151760"/>
    </source>
</evidence>
<sequence>MPDEMIHEFYDKHYNQLPPLMADKVHQEKLKRVRKKSKTRLKASPSTKSRTTFLSQSPSVFSRLRLEESEPSYRENSKGTNVFARLGEKERNVFTRLGGREPDVFSRLGSKDSSLREQWPDLGSHIYASTRLATRDPEKRRRHDMSLIQSYITCSSEKQREIEKEWDTVGRTNRIDPILFKEAIPSESKNKGGRHWKSWSKKQKTQSDSDELSQPYKYEETDHFTPHIRNFVFPKRIRMSGNVKIYDSNVLCFVFSLFVFLCLFTC</sequence>